<evidence type="ECO:0000259" key="12">
    <source>
        <dbReference type="Pfam" id="PF02749"/>
    </source>
</evidence>
<dbReference type="PANTHER" id="PTHR32179">
    <property type="entry name" value="NICOTINATE-NUCLEOTIDE PYROPHOSPHORYLASE [CARBOXYLATING]"/>
    <property type="match status" value="1"/>
</dbReference>
<dbReference type="OrthoDB" id="9782546at2"/>
<dbReference type="PANTHER" id="PTHR32179:SF3">
    <property type="entry name" value="NICOTINATE-NUCLEOTIDE PYROPHOSPHORYLASE [CARBOXYLATING]"/>
    <property type="match status" value="1"/>
</dbReference>
<feature type="binding site" evidence="10">
    <location>
        <position position="211"/>
    </location>
    <ligand>
        <name>substrate</name>
    </ligand>
</feature>
<comment type="caution">
    <text evidence="13">The sequence shown here is derived from an EMBL/GenBank/DDBJ whole genome shotgun (WGS) entry which is preliminary data.</text>
</comment>
<evidence type="ECO:0000256" key="6">
    <source>
        <dbReference type="ARBA" id="ARBA00022676"/>
    </source>
</evidence>
<dbReference type="FunFam" id="3.20.20.70:FF:000030">
    <property type="entry name" value="Nicotinate-nucleotide pyrophosphorylase, carboxylating"/>
    <property type="match status" value="1"/>
</dbReference>
<dbReference type="InterPro" id="IPR027277">
    <property type="entry name" value="NadC/ModD"/>
</dbReference>
<evidence type="ECO:0000256" key="1">
    <source>
        <dbReference type="ARBA" id="ARBA00003237"/>
    </source>
</evidence>
<keyword evidence="6 9" id="KW-0328">Glycosyltransferase</keyword>
<dbReference type="Gene3D" id="3.90.1170.20">
    <property type="entry name" value="Quinolinate phosphoribosyl transferase, N-terminal domain"/>
    <property type="match status" value="1"/>
</dbReference>
<comment type="function">
    <text evidence="1">Involved in the catabolism of quinolinic acid (QA).</text>
</comment>
<evidence type="ECO:0000256" key="7">
    <source>
        <dbReference type="ARBA" id="ARBA00022679"/>
    </source>
</evidence>
<feature type="binding site" evidence="10">
    <location>
        <position position="93"/>
    </location>
    <ligand>
        <name>substrate</name>
    </ligand>
</feature>
<evidence type="ECO:0000256" key="9">
    <source>
        <dbReference type="PIRNR" id="PIRNR006250"/>
    </source>
</evidence>
<sequence>MSEHSIVSFITQAICEDLGRGDMYALCAKTQHVKAYIVAKQDGIFSGEVYLKALMEYFALQYSSPYTDGVAFAKGAHLCHIEGDYIKILQCERVLLNILAHSSGIATLTHSYVQAIKDIPIKLLDTRKTRPLLRELEKYSIRNGGGSNHRFGLDSMLMLKDTHLAYVDDLEGIISTARERLPFMCPIEVECESFESAKKAMKAGANAIMCDNMSVCEIKEVVKYRNAYAPHIILEASGNITLQNIREYALSGVNAISIGALIHQAQWIDLSLKMQG</sequence>
<dbReference type="InterPro" id="IPR004393">
    <property type="entry name" value="NadC"/>
</dbReference>
<dbReference type="GO" id="GO:0009435">
    <property type="term" value="P:NAD+ biosynthetic process"/>
    <property type="evidence" value="ECO:0007669"/>
    <property type="project" value="UniProtKB-UniPathway"/>
</dbReference>
<dbReference type="GO" id="GO:0005737">
    <property type="term" value="C:cytoplasm"/>
    <property type="evidence" value="ECO:0007669"/>
    <property type="project" value="TreeGrafter"/>
</dbReference>
<evidence type="ECO:0000256" key="5">
    <source>
        <dbReference type="ARBA" id="ARBA00022642"/>
    </source>
</evidence>
<organism evidence="13 14">
    <name type="scientific">Helicobacter marmotae</name>
    <dbReference type="NCBI Taxonomy" id="152490"/>
    <lineage>
        <taxon>Bacteria</taxon>
        <taxon>Pseudomonadati</taxon>
        <taxon>Campylobacterota</taxon>
        <taxon>Epsilonproteobacteria</taxon>
        <taxon>Campylobacterales</taxon>
        <taxon>Helicobacteraceae</taxon>
        <taxon>Helicobacter</taxon>
    </lineage>
</organism>
<dbReference type="Pfam" id="PF02749">
    <property type="entry name" value="QRPTase_N"/>
    <property type="match status" value="1"/>
</dbReference>
<dbReference type="InterPro" id="IPR022412">
    <property type="entry name" value="Quinolinate_PRibosylTrfase_N"/>
</dbReference>
<feature type="binding site" evidence="10">
    <location>
        <begin position="126"/>
        <end position="128"/>
    </location>
    <ligand>
        <name>substrate</name>
    </ligand>
</feature>
<evidence type="ECO:0000256" key="4">
    <source>
        <dbReference type="ARBA" id="ARBA00011944"/>
    </source>
</evidence>
<evidence type="ECO:0000256" key="10">
    <source>
        <dbReference type="PIRSR" id="PIRSR006250-1"/>
    </source>
</evidence>
<dbReference type="Pfam" id="PF01729">
    <property type="entry name" value="QRPTase_C"/>
    <property type="match status" value="1"/>
</dbReference>
<dbReference type="GO" id="GO:0004514">
    <property type="term" value="F:nicotinate-nucleotide diphosphorylase (carboxylating) activity"/>
    <property type="evidence" value="ECO:0007669"/>
    <property type="project" value="UniProtKB-EC"/>
</dbReference>
<dbReference type="RefSeq" id="WP_104700204.1">
    <property type="nucleotide sequence ID" value="NZ_FZPP01000022.1"/>
</dbReference>
<protein>
    <recommendedName>
        <fullName evidence="4">nicotinate-nucleotide diphosphorylase (carboxylating)</fullName>
        <ecNumber evidence="4">2.4.2.19</ecNumber>
    </recommendedName>
    <alternativeName>
        <fullName evidence="8">Quinolinate phosphoribosyltransferase [decarboxylating]</fullName>
    </alternativeName>
</protein>
<comment type="pathway">
    <text evidence="2">Cofactor biosynthesis; NAD(+) biosynthesis; nicotinate D-ribonucleotide from quinolinate: step 1/1.</text>
</comment>
<evidence type="ECO:0000259" key="11">
    <source>
        <dbReference type="Pfam" id="PF01729"/>
    </source>
</evidence>
<dbReference type="EMBL" id="NXLR01000006">
    <property type="protein sequence ID" value="RDU60018.1"/>
    <property type="molecule type" value="Genomic_DNA"/>
</dbReference>
<evidence type="ECO:0000313" key="14">
    <source>
        <dbReference type="Proteomes" id="UP000256599"/>
    </source>
</evidence>
<evidence type="ECO:0000313" key="13">
    <source>
        <dbReference type="EMBL" id="RDU60018.1"/>
    </source>
</evidence>
<dbReference type="InterPro" id="IPR036068">
    <property type="entry name" value="Nicotinate_pribotase-like_C"/>
</dbReference>
<feature type="binding site" evidence="10">
    <location>
        <begin position="237"/>
        <end position="239"/>
    </location>
    <ligand>
        <name>substrate</name>
    </ligand>
</feature>
<dbReference type="InterPro" id="IPR002638">
    <property type="entry name" value="Quinolinate_PRibosylTrfase_C"/>
</dbReference>
<dbReference type="CDD" id="cd01572">
    <property type="entry name" value="QPRTase"/>
    <property type="match status" value="1"/>
</dbReference>
<dbReference type="NCBIfam" id="TIGR00078">
    <property type="entry name" value="nadC"/>
    <property type="match status" value="1"/>
</dbReference>
<comment type="similarity">
    <text evidence="3 9">Belongs to the NadC/ModD family.</text>
</comment>
<dbReference type="InterPro" id="IPR037128">
    <property type="entry name" value="Quinolinate_PRibosylTase_N_sf"/>
</dbReference>
<keyword evidence="7 9" id="KW-0808">Transferase</keyword>
<keyword evidence="14" id="KW-1185">Reference proteome</keyword>
<evidence type="ECO:0000256" key="8">
    <source>
        <dbReference type="ARBA" id="ARBA00033102"/>
    </source>
</evidence>
<dbReference type="SUPFAM" id="SSF51690">
    <property type="entry name" value="Nicotinate/Quinolinate PRTase C-terminal domain-like"/>
    <property type="match status" value="1"/>
</dbReference>
<keyword evidence="5" id="KW-0662">Pyridine nucleotide biosynthesis</keyword>
<dbReference type="GO" id="GO:0034213">
    <property type="term" value="P:quinolinate catabolic process"/>
    <property type="evidence" value="ECO:0007669"/>
    <property type="project" value="TreeGrafter"/>
</dbReference>
<feature type="binding site" evidence="10">
    <location>
        <position position="150"/>
    </location>
    <ligand>
        <name>substrate</name>
    </ligand>
</feature>
<dbReference type="AlphaFoldDB" id="A0A3D8I4E5"/>
<accession>A0A3D8I4E5</accession>
<gene>
    <name evidence="13" type="ORF">CQA63_04505</name>
</gene>
<dbReference type="InterPro" id="IPR013785">
    <property type="entry name" value="Aldolase_TIM"/>
</dbReference>
<feature type="domain" description="Quinolinate phosphoribosyl transferase C-terminal" evidence="11">
    <location>
        <begin position="105"/>
        <end position="273"/>
    </location>
</feature>
<dbReference type="PIRSF" id="PIRSF006250">
    <property type="entry name" value="NadC_ModD"/>
    <property type="match status" value="1"/>
</dbReference>
<reference evidence="13 14" key="1">
    <citation type="submission" date="2018-04" db="EMBL/GenBank/DDBJ databases">
        <title>Novel Campyloabacter and Helicobacter Species and Strains.</title>
        <authorList>
            <person name="Mannion A.J."/>
            <person name="Shen Z."/>
            <person name="Fox J.G."/>
        </authorList>
    </citation>
    <scope>NUCLEOTIDE SEQUENCE [LARGE SCALE GENOMIC DNA]</scope>
    <source>
        <strain evidence="13 14">MIT 98-6070</strain>
    </source>
</reference>
<dbReference type="Proteomes" id="UP000256599">
    <property type="component" value="Unassembled WGS sequence"/>
</dbReference>
<proteinExistence type="inferred from homology"/>
<dbReference type="SUPFAM" id="SSF54675">
    <property type="entry name" value="Nicotinate/Quinolinate PRTase N-terminal domain-like"/>
    <property type="match status" value="1"/>
</dbReference>
<dbReference type="EC" id="2.4.2.19" evidence="4"/>
<dbReference type="UniPathway" id="UPA00253">
    <property type="reaction ID" value="UER00331"/>
</dbReference>
<feature type="binding site" evidence="10">
    <location>
        <begin position="258"/>
        <end position="260"/>
    </location>
    <ligand>
        <name>substrate</name>
    </ligand>
</feature>
<feature type="domain" description="Quinolinate phosphoribosyl transferase N-terminal" evidence="12">
    <location>
        <begin position="25"/>
        <end position="103"/>
    </location>
</feature>
<feature type="binding site" evidence="10">
    <location>
        <position position="190"/>
    </location>
    <ligand>
        <name>substrate</name>
    </ligand>
</feature>
<evidence type="ECO:0000256" key="3">
    <source>
        <dbReference type="ARBA" id="ARBA00009400"/>
    </source>
</evidence>
<dbReference type="Gene3D" id="3.20.20.70">
    <property type="entry name" value="Aldolase class I"/>
    <property type="match status" value="1"/>
</dbReference>
<evidence type="ECO:0000256" key="2">
    <source>
        <dbReference type="ARBA" id="ARBA00004893"/>
    </source>
</evidence>
<feature type="binding site" evidence="10">
    <location>
        <position position="160"/>
    </location>
    <ligand>
        <name>substrate</name>
    </ligand>
</feature>
<name>A0A3D8I4E5_9HELI</name>